<feature type="domain" description="Rhodanese" evidence="1">
    <location>
        <begin position="23"/>
        <end position="110"/>
    </location>
</feature>
<dbReference type="EMBL" id="JAGSOH010000153">
    <property type="protein sequence ID" value="MBR7830747.1"/>
    <property type="molecule type" value="Genomic_DNA"/>
</dbReference>
<dbReference type="AlphaFoldDB" id="A0A941EG07"/>
<dbReference type="PANTHER" id="PTHR43031">
    <property type="entry name" value="FAD-DEPENDENT OXIDOREDUCTASE"/>
    <property type="match status" value="1"/>
</dbReference>
<dbReference type="PROSITE" id="PS50206">
    <property type="entry name" value="RHODANESE_3"/>
    <property type="match status" value="1"/>
</dbReference>
<sequence>MWIHGEETTGMLEIDPDAFAAAHAAGGYVIDVREDYEYVAGHVPGARLTPLAHLVSVVTQLPSTEPVYVICASGNRSKAAAGMLRRVGLDAYSVAGGTAAWAQAGRPVVLGARER</sequence>
<dbReference type="Proteomes" id="UP000676325">
    <property type="component" value="Unassembled WGS sequence"/>
</dbReference>
<protein>
    <submittedName>
        <fullName evidence="2">Rhodanese-like domain-containing protein</fullName>
    </submittedName>
</protein>
<name>A0A941EG07_9ACTN</name>
<dbReference type="Gene3D" id="3.40.250.10">
    <property type="entry name" value="Rhodanese-like domain"/>
    <property type="match status" value="1"/>
</dbReference>
<dbReference type="InterPro" id="IPR001763">
    <property type="entry name" value="Rhodanese-like_dom"/>
</dbReference>
<comment type="caution">
    <text evidence="2">The sequence shown here is derived from an EMBL/GenBank/DDBJ whole genome shotgun (WGS) entry which is preliminary data.</text>
</comment>
<organism evidence="2 3">
    <name type="scientific">Actinospica acidithermotolerans</name>
    <dbReference type="NCBI Taxonomy" id="2828514"/>
    <lineage>
        <taxon>Bacteria</taxon>
        <taxon>Bacillati</taxon>
        <taxon>Actinomycetota</taxon>
        <taxon>Actinomycetes</taxon>
        <taxon>Catenulisporales</taxon>
        <taxon>Actinospicaceae</taxon>
        <taxon>Actinospica</taxon>
    </lineage>
</organism>
<dbReference type="PANTHER" id="PTHR43031:SF1">
    <property type="entry name" value="PYRIDINE NUCLEOTIDE-DISULPHIDE OXIDOREDUCTASE"/>
    <property type="match status" value="1"/>
</dbReference>
<accession>A0A941EG07</accession>
<reference evidence="2" key="1">
    <citation type="submission" date="2021-04" db="EMBL/GenBank/DDBJ databases">
        <title>Genome based classification of Actinospica acidithermotolerans sp. nov., an actinobacterium isolated from an Indonesian hot spring.</title>
        <authorList>
            <person name="Kusuma A.B."/>
            <person name="Putra K.E."/>
            <person name="Nafisah S."/>
            <person name="Loh J."/>
            <person name="Nouioui I."/>
            <person name="Goodfellow M."/>
        </authorList>
    </citation>
    <scope>NUCLEOTIDE SEQUENCE</scope>
    <source>
        <strain evidence="2">MGRD01-02</strain>
    </source>
</reference>
<dbReference type="InterPro" id="IPR050229">
    <property type="entry name" value="GlpE_sulfurtransferase"/>
</dbReference>
<dbReference type="SMART" id="SM00450">
    <property type="entry name" value="RHOD"/>
    <property type="match status" value="1"/>
</dbReference>
<evidence type="ECO:0000313" key="2">
    <source>
        <dbReference type="EMBL" id="MBR7830747.1"/>
    </source>
</evidence>
<keyword evidence="3" id="KW-1185">Reference proteome</keyword>
<dbReference type="Pfam" id="PF00581">
    <property type="entry name" value="Rhodanese"/>
    <property type="match status" value="1"/>
</dbReference>
<dbReference type="SUPFAM" id="SSF52821">
    <property type="entry name" value="Rhodanese/Cell cycle control phosphatase"/>
    <property type="match status" value="1"/>
</dbReference>
<evidence type="ECO:0000259" key="1">
    <source>
        <dbReference type="PROSITE" id="PS50206"/>
    </source>
</evidence>
<evidence type="ECO:0000313" key="3">
    <source>
        <dbReference type="Proteomes" id="UP000676325"/>
    </source>
</evidence>
<proteinExistence type="predicted"/>
<dbReference type="CDD" id="cd00158">
    <property type="entry name" value="RHOD"/>
    <property type="match status" value="1"/>
</dbReference>
<dbReference type="RefSeq" id="WP_212521870.1">
    <property type="nucleotide sequence ID" value="NZ_JAGSOH010000153.1"/>
</dbReference>
<gene>
    <name evidence="2" type="ORF">KDK95_30875</name>
</gene>
<dbReference type="InterPro" id="IPR036873">
    <property type="entry name" value="Rhodanese-like_dom_sf"/>
</dbReference>